<gene>
    <name evidence="4" type="ORF">HDA36_003532</name>
</gene>
<feature type="domain" description="Beta-lactamase-related" evidence="3">
    <location>
        <begin position="1"/>
        <end position="262"/>
    </location>
</feature>
<dbReference type="InterPro" id="IPR050789">
    <property type="entry name" value="Diverse_Enzym_Activities"/>
</dbReference>
<proteinExistence type="predicted"/>
<dbReference type="Gene3D" id="3.40.710.10">
    <property type="entry name" value="DD-peptidase/beta-lactamase superfamily"/>
    <property type="match status" value="1"/>
</dbReference>
<evidence type="ECO:0000256" key="2">
    <source>
        <dbReference type="SAM" id="Phobius"/>
    </source>
</evidence>
<sequence>MSKAFTALAVMQLVEDGEVELDRPVREQLPEFETADPRSDRITVRQLLDQSSGMSDRGFREKSEPQPGDLEGAVARLDRAVLVADPGTEWHYTNPNYHVAARLVEAVSGRPFRDYLQERVFEPLGMDDSGTIGGSGDLAAAGVAPGHIAVLGAPIALPEPEGFFDGAAGVVTTADDMAAWLIAQNGGGALPGGGRILSEEGIAEMHRPSAPDGRSGLGWATGATPAGTEYVGHGGIEFTFTAEQRLLPDSGVGIAVMADTGLGRGDASALIAGLTALAEGGEPGASAGPVLFWVDVLFIGAAAAAAALGVRGVRRAPRWAARRGRGCPLPAPGRGGGRRAVRAPAARPVRPGPRRDLAAGRLRRPHPGPVRLGADRGVHRGAGRPARGRPAPARPGRPAGSRVTDRTALRCTGRPAGRPCPRSYAAETAVGTSSPGIMALLRPDGPRRNA</sequence>
<protein>
    <submittedName>
        <fullName evidence="4">CubicO group peptidase (Beta-lactamase class C family)</fullName>
    </submittedName>
</protein>
<organism evidence="4 5">
    <name type="scientific">Nocardiopsis composta</name>
    <dbReference type="NCBI Taxonomy" id="157465"/>
    <lineage>
        <taxon>Bacteria</taxon>
        <taxon>Bacillati</taxon>
        <taxon>Actinomycetota</taxon>
        <taxon>Actinomycetes</taxon>
        <taxon>Streptosporangiales</taxon>
        <taxon>Nocardiopsidaceae</taxon>
        <taxon>Nocardiopsis</taxon>
    </lineage>
</organism>
<dbReference type="Pfam" id="PF00144">
    <property type="entry name" value="Beta-lactamase"/>
    <property type="match status" value="1"/>
</dbReference>
<dbReference type="Proteomes" id="UP000572635">
    <property type="component" value="Unassembled WGS sequence"/>
</dbReference>
<reference evidence="4 5" key="1">
    <citation type="submission" date="2020-08" db="EMBL/GenBank/DDBJ databases">
        <title>Sequencing the genomes of 1000 actinobacteria strains.</title>
        <authorList>
            <person name="Klenk H.-P."/>
        </authorList>
    </citation>
    <scope>NUCLEOTIDE SEQUENCE [LARGE SCALE GENOMIC DNA]</scope>
    <source>
        <strain evidence="4 5">DSM 44551</strain>
    </source>
</reference>
<keyword evidence="2" id="KW-1133">Transmembrane helix</keyword>
<dbReference type="EMBL" id="JACHDB010000001">
    <property type="protein sequence ID" value="MBB5433448.1"/>
    <property type="molecule type" value="Genomic_DNA"/>
</dbReference>
<keyword evidence="2" id="KW-0472">Membrane</keyword>
<dbReference type="SUPFAM" id="SSF56601">
    <property type="entry name" value="beta-lactamase/transpeptidase-like"/>
    <property type="match status" value="1"/>
</dbReference>
<feature type="compositionally biased region" description="Low complexity" evidence="1">
    <location>
        <begin position="383"/>
        <end position="400"/>
    </location>
</feature>
<dbReference type="PANTHER" id="PTHR43283:SF3">
    <property type="entry name" value="BETA-LACTAMASE FAMILY PROTEIN (AFU_ORTHOLOGUE AFUA_5G07500)"/>
    <property type="match status" value="1"/>
</dbReference>
<dbReference type="InterPro" id="IPR001466">
    <property type="entry name" value="Beta-lactam-related"/>
</dbReference>
<comment type="caution">
    <text evidence="4">The sequence shown here is derived from an EMBL/GenBank/DDBJ whole genome shotgun (WGS) entry which is preliminary data.</text>
</comment>
<dbReference type="RefSeq" id="WP_184393215.1">
    <property type="nucleotide sequence ID" value="NZ_JACHDB010000001.1"/>
</dbReference>
<dbReference type="AlphaFoldDB" id="A0A7W8VEU5"/>
<accession>A0A7W8VEU5</accession>
<dbReference type="PANTHER" id="PTHR43283">
    <property type="entry name" value="BETA-LACTAMASE-RELATED"/>
    <property type="match status" value="1"/>
</dbReference>
<evidence type="ECO:0000313" key="5">
    <source>
        <dbReference type="Proteomes" id="UP000572635"/>
    </source>
</evidence>
<evidence type="ECO:0000313" key="4">
    <source>
        <dbReference type="EMBL" id="MBB5433448.1"/>
    </source>
</evidence>
<evidence type="ECO:0000256" key="1">
    <source>
        <dbReference type="SAM" id="MobiDB-lite"/>
    </source>
</evidence>
<feature type="transmembrane region" description="Helical" evidence="2">
    <location>
        <begin position="290"/>
        <end position="313"/>
    </location>
</feature>
<feature type="region of interest" description="Disordered" evidence="1">
    <location>
        <begin position="51"/>
        <end position="70"/>
    </location>
</feature>
<feature type="region of interest" description="Disordered" evidence="1">
    <location>
        <begin position="324"/>
        <end position="450"/>
    </location>
</feature>
<keyword evidence="2" id="KW-0812">Transmembrane</keyword>
<dbReference type="InterPro" id="IPR012338">
    <property type="entry name" value="Beta-lactam/transpept-like"/>
</dbReference>
<name>A0A7W8VEU5_9ACTN</name>
<evidence type="ECO:0000259" key="3">
    <source>
        <dbReference type="Pfam" id="PF00144"/>
    </source>
</evidence>
<keyword evidence="5" id="KW-1185">Reference proteome</keyword>